<dbReference type="InterPro" id="IPR003595">
    <property type="entry name" value="Tyr_Pase_cat"/>
</dbReference>
<dbReference type="GO" id="GO:0019901">
    <property type="term" value="F:protein kinase binding"/>
    <property type="evidence" value="ECO:0007669"/>
    <property type="project" value="TreeGrafter"/>
</dbReference>
<evidence type="ECO:0000256" key="2">
    <source>
        <dbReference type="ARBA" id="ARBA00022553"/>
    </source>
</evidence>
<keyword evidence="8" id="KW-0812">Transmembrane</keyword>
<dbReference type="GO" id="GO:0005886">
    <property type="term" value="C:plasma membrane"/>
    <property type="evidence" value="ECO:0007669"/>
    <property type="project" value="TreeGrafter"/>
</dbReference>
<dbReference type="PANTHER" id="PTHR46198:SF4">
    <property type="entry name" value="PROTEIN-TYROSINE-PHOSPHATASE"/>
    <property type="match status" value="1"/>
</dbReference>
<keyword evidence="8" id="KW-1133">Transmembrane helix</keyword>
<dbReference type="PROSITE" id="PS50055">
    <property type="entry name" value="TYR_PHOSPHATASE_PTP"/>
    <property type="match status" value="1"/>
</dbReference>
<feature type="transmembrane region" description="Helical" evidence="8">
    <location>
        <begin position="403"/>
        <end position="424"/>
    </location>
</feature>
<keyword evidence="2" id="KW-0597">Phosphoprotein</keyword>
<dbReference type="PANTHER" id="PTHR46198">
    <property type="entry name" value="PROTEIN-TYROSINE-PHOSPHATASE"/>
    <property type="match status" value="1"/>
</dbReference>
<evidence type="ECO:0000256" key="6">
    <source>
        <dbReference type="PIRSR" id="PIRSR608356-51"/>
    </source>
</evidence>
<feature type="compositionally biased region" description="Basic and acidic residues" evidence="7">
    <location>
        <begin position="179"/>
        <end position="188"/>
    </location>
</feature>
<dbReference type="EC" id="3.1.3.48" evidence="1"/>
<evidence type="ECO:0000259" key="9">
    <source>
        <dbReference type="PROSITE" id="PS50055"/>
    </source>
</evidence>
<protein>
    <recommendedName>
        <fullName evidence="1">protein-tyrosine-phosphatase</fullName>
        <ecNumber evidence="1">3.1.3.48</ecNumber>
    </recommendedName>
</protein>
<dbReference type="SUPFAM" id="SSF52799">
    <property type="entry name" value="(Phosphotyrosine protein) phosphatases II"/>
    <property type="match status" value="1"/>
</dbReference>
<dbReference type="GO" id="GO:0007165">
    <property type="term" value="P:signal transduction"/>
    <property type="evidence" value="ECO:0007669"/>
    <property type="project" value="TreeGrafter"/>
</dbReference>
<dbReference type="Proteomes" id="UP000711488">
    <property type="component" value="Unassembled WGS sequence"/>
</dbReference>
<dbReference type="SMART" id="SM00404">
    <property type="entry name" value="PTPc_motif"/>
    <property type="match status" value="1"/>
</dbReference>
<dbReference type="PRINTS" id="PR00700">
    <property type="entry name" value="PRTYPHPHTASE"/>
</dbReference>
<organism evidence="11">
    <name type="scientific">Hyalella azteca</name>
    <name type="common">Amphipod</name>
    <dbReference type="NCBI Taxonomy" id="294128"/>
    <lineage>
        <taxon>Eukaryota</taxon>
        <taxon>Metazoa</taxon>
        <taxon>Ecdysozoa</taxon>
        <taxon>Arthropoda</taxon>
        <taxon>Crustacea</taxon>
        <taxon>Multicrustacea</taxon>
        <taxon>Malacostraca</taxon>
        <taxon>Eumalacostraca</taxon>
        <taxon>Peracarida</taxon>
        <taxon>Amphipoda</taxon>
        <taxon>Senticaudata</taxon>
        <taxon>Talitrida</taxon>
        <taxon>Talitroidea</taxon>
        <taxon>Hyalellidae</taxon>
        <taxon>Hyalella</taxon>
    </lineage>
</organism>
<keyword evidence="4" id="KW-0904">Protein phosphatase</keyword>
<dbReference type="InterPro" id="IPR029021">
    <property type="entry name" value="Prot-tyrosine_phosphatase-like"/>
</dbReference>
<keyword evidence="8" id="KW-0472">Membrane</keyword>
<reference evidence="11" key="2">
    <citation type="journal article" date="2018" name="Environ. Sci. Technol.">
        <title>The Toxicogenome of Hyalella azteca: A Model for Sediment Ecotoxicology and Evolutionary Toxicology.</title>
        <authorList>
            <person name="Poynton H.C."/>
            <person name="Hasenbein S."/>
            <person name="Benoit J.B."/>
            <person name="Sepulveda M.S."/>
            <person name="Poelchau M.F."/>
            <person name="Hughes D.S.T."/>
            <person name="Murali S.C."/>
            <person name="Chen S."/>
            <person name="Glastad K.M."/>
            <person name="Goodisman M.A.D."/>
            <person name="Werren J.H."/>
            <person name="Vineis J.H."/>
            <person name="Bowen J.L."/>
            <person name="Friedrich M."/>
            <person name="Jones J."/>
            <person name="Robertson H.M."/>
            <person name="Feyereisen R."/>
            <person name="Mechler-Hickson A."/>
            <person name="Mathers N."/>
            <person name="Lee C.E."/>
            <person name="Colbourne J.K."/>
            <person name="Biales A."/>
            <person name="Johnston J.S."/>
            <person name="Wellborn G.A."/>
            <person name="Rosendale A.J."/>
            <person name="Cridge A.G."/>
            <person name="Munoz-Torres M.C."/>
            <person name="Bain P.A."/>
            <person name="Manny A.R."/>
            <person name="Major K.M."/>
            <person name="Lambert F.N."/>
            <person name="Vulpe C.D."/>
            <person name="Tuck P."/>
            <person name="Blalock B.J."/>
            <person name="Lin Y.Y."/>
            <person name="Smith M.E."/>
            <person name="Ochoa-Acuna H."/>
            <person name="Chen M.M."/>
            <person name="Childers C.P."/>
            <person name="Qu J."/>
            <person name="Dugan S."/>
            <person name="Lee S.L."/>
            <person name="Chao H."/>
            <person name="Dinh H."/>
            <person name="Han Y."/>
            <person name="Doddapaneni H."/>
            <person name="Worley K.C."/>
            <person name="Muzny D.M."/>
            <person name="Gibbs R.A."/>
            <person name="Richards S."/>
        </authorList>
    </citation>
    <scope>NUCLEOTIDE SEQUENCE</scope>
    <source>
        <strain evidence="11">HAZT.00-mixed</strain>
        <tissue evidence="11">Whole organism</tissue>
    </source>
</reference>
<dbReference type="GO" id="GO:0030054">
    <property type="term" value="C:cell junction"/>
    <property type="evidence" value="ECO:0007669"/>
    <property type="project" value="TreeGrafter"/>
</dbReference>
<feature type="binding site" evidence="6">
    <location>
        <begin position="662"/>
        <end position="668"/>
    </location>
    <ligand>
        <name>substrate</name>
    </ligand>
</feature>
<reference evidence="11" key="1">
    <citation type="submission" date="2014-08" db="EMBL/GenBank/DDBJ databases">
        <authorList>
            <person name="Murali S."/>
            <person name="Richards S."/>
            <person name="Bandaranaike D."/>
            <person name="Bellair M."/>
            <person name="Blankenburg K."/>
            <person name="Chao H."/>
            <person name="Dinh H."/>
            <person name="Doddapaneni H."/>
            <person name="Dugan-Rocha S."/>
            <person name="Elkadiri S."/>
            <person name="Gnanaolivu R."/>
            <person name="Hughes D."/>
            <person name="Lee S."/>
            <person name="Li M."/>
            <person name="Ming W."/>
            <person name="Munidasa M."/>
            <person name="Muniz J."/>
            <person name="Nguyen L."/>
            <person name="Osuji N."/>
            <person name="Pu L.-L."/>
            <person name="Puazo M."/>
            <person name="Skinner E."/>
            <person name="Qu C."/>
            <person name="Quiroz J."/>
            <person name="Raj R."/>
            <person name="Weissenberger G."/>
            <person name="Xin Y."/>
            <person name="Zou X."/>
            <person name="Han Y."/>
            <person name="Worley K."/>
            <person name="Muzny D."/>
            <person name="Gibbs R."/>
        </authorList>
    </citation>
    <scope>NUCLEOTIDE SEQUENCE</scope>
    <source>
        <strain evidence="11">HAZT.00-mixed</strain>
        <tissue evidence="11">Whole organism</tissue>
    </source>
</reference>
<feature type="compositionally biased region" description="Basic and acidic residues" evidence="7">
    <location>
        <begin position="334"/>
        <end position="363"/>
    </location>
</feature>
<dbReference type="GO" id="GO:0048666">
    <property type="term" value="P:neuron development"/>
    <property type="evidence" value="ECO:0007669"/>
    <property type="project" value="UniProtKB-ARBA"/>
</dbReference>
<dbReference type="PROSITE" id="PS00383">
    <property type="entry name" value="TYR_PHOSPHATASE_1"/>
    <property type="match status" value="1"/>
</dbReference>
<reference evidence="11" key="3">
    <citation type="submission" date="2019-06" db="EMBL/GenBank/DDBJ databases">
        <authorList>
            <person name="Poynton C."/>
            <person name="Hasenbein S."/>
            <person name="Benoit J.B."/>
            <person name="Sepulveda M.S."/>
            <person name="Poelchau M.F."/>
            <person name="Murali S.C."/>
            <person name="Chen S."/>
            <person name="Glastad K.M."/>
            <person name="Werren J.H."/>
            <person name="Vineis J.H."/>
            <person name="Bowen J.L."/>
            <person name="Friedrich M."/>
            <person name="Jones J."/>
            <person name="Robertson H.M."/>
            <person name="Feyereisen R."/>
            <person name="Mechler-Hickson A."/>
            <person name="Mathers N."/>
            <person name="Lee C.E."/>
            <person name="Colbourne J.K."/>
            <person name="Biales A."/>
            <person name="Johnston J.S."/>
            <person name="Wellborn G.A."/>
            <person name="Rosendale A.J."/>
            <person name="Cridge A.G."/>
            <person name="Munoz-Torres M.C."/>
            <person name="Bain P.A."/>
            <person name="Manny A.R."/>
            <person name="Major K.M."/>
            <person name="Lambert F.N."/>
            <person name="Vulpe C.D."/>
            <person name="Tuck P."/>
            <person name="Blalock B.J."/>
            <person name="Lin Y.-Y."/>
            <person name="Smith M.E."/>
            <person name="Ochoa-Acuna H."/>
            <person name="Chen M.-J.M."/>
            <person name="Childers C.P."/>
            <person name="Qu J."/>
            <person name="Dugan S."/>
            <person name="Lee S.L."/>
            <person name="Chao H."/>
            <person name="Dinh H."/>
            <person name="Han Y."/>
            <person name="Doddapaneni H."/>
            <person name="Worley K.C."/>
            <person name="Muzny D.M."/>
            <person name="Gibbs R.A."/>
            <person name="Richards S."/>
        </authorList>
    </citation>
    <scope>NUCLEOTIDE SEQUENCE</scope>
    <source>
        <strain evidence="11">HAZT.00-mixed</strain>
        <tissue evidence="11">Whole organism</tissue>
    </source>
</reference>
<dbReference type="Pfam" id="PF00102">
    <property type="entry name" value="Y_phosphatase"/>
    <property type="match status" value="1"/>
</dbReference>
<comment type="caution">
    <text evidence="11">The sequence shown here is derived from an EMBL/GenBank/DDBJ whole genome shotgun (WGS) entry which is preliminary data.</text>
</comment>
<evidence type="ECO:0000256" key="7">
    <source>
        <dbReference type="SAM" id="MobiDB-lite"/>
    </source>
</evidence>
<feature type="active site" description="Phosphocysteine intermediate" evidence="5">
    <location>
        <position position="662"/>
    </location>
</feature>
<dbReference type="AlphaFoldDB" id="A0A6A0GVY7"/>
<dbReference type="InterPro" id="IPR000387">
    <property type="entry name" value="Tyr_Pase_dom"/>
</dbReference>
<dbReference type="InterPro" id="IPR016130">
    <property type="entry name" value="Tyr_Pase_AS"/>
</dbReference>
<feature type="region of interest" description="Disordered" evidence="7">
    <location>
        <begin position="65"/>
        <end position="268"/>
    </location>
</feature>
<dbReference type="InterPro" id="IPR000242">
    <property type="entry name" value="PTP_cat"/>
</dbReference>
<evidence type="ECO:0000256" key="4">
    <source>
        <dbReference type="ARBA" id="ARBA00022912"/>
    </source>
</evidence>
<feature type="domain" description="Tyrosine specific protein phosphatases" evidence="10">
    <location>
        <begin position="638"/>
        <end position="712"/>
    </location>
</feature>
<feature type="compositionally biased region" description="Polar residues" evidence="7">
    <location>
        <begin position="72"/>
        <end position="92"/>
    </location>
</feature>
<evidence type="ECO:0000256" key="5">
    <source>
        <dbReference type="PIRSR" id="PIRSR608356-50"/>
    </source>
</evidence>
<sequence length="731" mass="81104">MNVTAIKHKRHRALAGHPVNPDLDGKPEAQSMKTPISLIGVAGVIASSIVTKDGAVKHMFGSELPDRGSAPLLSSANSTSPHTREQYSYVTHNQDESGVKGNVRARRRSSQFPAMDTVSSRLPKQKDYSHLEPPLALPSRMDLPQYGNEGVGLDSSSVPPVLKRKASAMQRKLSFKNRKPSEVDDNQEKSSASSYSSSQLTDNDWYGSIEDAYDDANDDPPSPWLDDDDEYDEEPRNFPKQAKSKTEQINPRKFEKMIDHSLNPPSRQKEYLKRLLSSVDPPTMSTVEDPEPIFLPAGKNKNSVIYSSLIDMINIAENLRVKRPSASYDESEEDSRSDVDLSDHDLLNEPEEPTDRGAKRNSEHPQVALVQDRGLSDEPTADDDGDDWALPRMGPWDPADTPVATAVLGSIMLFLILAVVVLALRVHCRNRSKQAQEWIRHPTMTPTPQAPGAVQPLIHHPQQEPIRIKVSGVLIPNHSDPDRCAVPGSAAKNRYRTVLPNEDTRVVLRTATGEQHPADHYINANYIRGYDGLEKAYIATQGPLVHTAGDLWEMVMQERARAVVMITRLKEKGRVKCEPYIPAYSAQHGSITVTVKQVLEKNGYSIRQILLKKGDVSHTTLHFWFTSWPDHKTPSSARHLLNMATEVHTTRKESEGPVVVHCSAGIGRTGCFIAISIGVQQLLEEGAVDILATVCQMRLDRGGMVQTAEQYEFIHRALALYEASLPNTTSD</sequence>
<feature type="compositionally biased region" description="Basic residues" evidence="7">
    <location>
        <begin position="1"/>
        <end position="14"/>
    </location>
</feature>
<gene>
    <name evidence="11" type="ORF">HAZT_HAZT005644</name>
</gene>
<keyword evidence="3" id="KW-0378">Hydrolase</keyword>
<feature type="domain" description="Tyrosine-protein phosphatase" evidence="9">
    <location>
        <begin position="487"/>
        <end position="721"/>
    </location>
</feature>
<evidence type="ECO:0000256" key="8">
    <source>
        <dbReference type="SAM" id="Phobius"/>
    </source>
</evidence>
<evidence type="ECO:0000313" key="11">
    <source>
        <dbReference type="EMBL" id="KAA0190407.1"/>
    </source>
</evidence>
<dbReference type="GO" id="GO:0004725">
    <property type="term" value="F:protein tyrosine phosphatase activity"/>
    <property type="evidence" value="ECO:0007669"/>
    <property type="project" value="UniProtKB-EC"/>
</dbReference>
<evidence type="ECO:0000256" key="1">
    <source>
        <dbReference type="ARBA" id="ARBA00013064"/>
    </source>
</evidence>
<evidence type="ECO:0000259" key="10">
    <source>
        <dbReference type="PROSITE" id="PS50056"/>
    </source>
</evidence>
<feature type="binding site" evidence="6">
    <location>
        <position position="630"/>
    </location>
    <ligand>
        <name>substrate</name>
    </ligand>
</feature>
<feature type="compositionally biased region" description="Basic and acidic residues" evidence="7">
    <location>
        <begin position="244"/>
        <end position="259"/>
    </location>
</feature>
<dbReference type="PROSITE" id="PS50056">
    <property type="entry name" value="TYR_PHOSPHATASE_2"/>
    <property type="match status" value="1"/>
</dbReference>
<feature type="region of interest" description="Disordered" evidence="7">
    <location>
        <begin position="325"/>
        <end position="392"/>
    </location>
</feature>
<dbReference type="SMART" id="SM00194">
    <property type="entry name" value="PTPc"/>
    <property type="match status" value="1"/>
</dbReference>
<dbReference type="InterPro" id="IPR008356">
    <property type="entry name" value="Tyr_Pase_KIM-con"/>
</dbReference>
<name>A0A6A0GVY7_HYAAZ</name>
<proteinExistence type="predicted"/>
<accession>A0A6A0GVY7</accession>
<dbReference type="Gene3D" id="3.90.190.10">
    <property type="entry name" value="Protein tyrosine phosphatase superfamily"/>
    <property type="match status" value="1"/>
</dbReference>
<dbReference type="GO" id="GO:0005829">
    <property type="term" value="C:cytosol"/>
    <property type="evidence" value="ECO:0007669"/>
    <property type="project" value="TreeGrafter"/>
</dbReference>
<dbReference type="EMBL" id="JQDR03012913">
    <property type="protein sequence ID" value="KAA0190407.1"/>
    <property type="molecule type" value="Genomic_DNA"/>
</dbReference>
<evidence type="ECO:0000256" key="3">
    <source>
        <dbReference type="ARBA" id="ARBA00022801"/>
    </source>
</evidence>
<dbReference type="CDD" id="cd14547">
    <property type="entry name" value="PTPc-KIM"/>
    <property type="match status" value="1"/>
</dbReference>
<feature type="binding site" evidence="6">
    <location>
        <position position="706"/>
    </location>
    <ligand>
        <name>substrate</name>
    </ligand>
</feature>
<dbReference type="PRINTS" id="PR01778">
    <property type="entry name" value="KIMPTPASE"/>
</dbReference>
<dbReference type="OrthoDB" id="9993594at2759"/>
<feature type="region of interest" description="Disordered" evidence="7">
    <location>
        <begin position="1"/>
        <end position="27"/>
    </location>
</feature>